<dbReference type="RefSeq" id="WP_345054999.1">
    <property type="nucleotide sequence ID" value="NZ_BAABED010000001.1"/>
</dbReference>
<dbReference type="InterPro" id="IPR041679">
    <property type="entry name" value="DNA2/NAM7-like_C"/>
</dbReference>
<evidence type="ECO:0000256" key="4">
    <source>
        <dbReference type="ARBA" id="ARBA00022840"/>
    </source>
</evidence>
<dbReference type="Pfam" id="PF13604">
    <property type="entry name" value="AAA_30"/>
    <property type="match status" value="1"/>
</dbReference>
<evidence type="ECO:0000313" key="7">
    <source>
        <dbReference type="EMBL" id="MFB9712997.1"/>
    </source>
</evidence>
<dbReference type="InterPro" id="IPR019993">
    <property type="entry name" value="RecB_nuclease_TM0106_put"/>
</dbReference>
<dbReference type="InterPro" id="IPR047187">
    <property type="entry name" value="SF1_C_Upf1"/>
</dbReference>
<organism evidence="7 8">
    <name type="scientific">Arthrobacter methylotrophus</name>
    <dbReference type="NCBI Taxonomy" id="121291"/>
    <lineage>
        <taxon>Bacteria</taxon>
        <taxon>Bacillati</taxon>
        <taxon>Actinomycetota</taxon>
        <taxon>Actinomycetes</taxon>
        <taxon>Micrococcales</taxon>
        <taxon>Micrococcaceae</taxon>
        <taxon>Arthrobacter</taxon>
    </lineage>
</organism>
<dbReference type="SUPFAM" id="SSF52540">
    <property type="entry name" value="P-loop containing nucleoside triphosphate hydrolases"/>
    <property type="match status" value="1"/>
</dbReference>
<evidence type="ECO:0000259" key="5">
    <source>
        <dbReference type="Pfam" id="PF13087"/>
    </source>
</evidence>
<comment type="caution">
    <text evidence="7">The sequence shown here is derived from an EMBL/GenBank/DDBJ whole genome shotgun (WGS) entry which is preliminary data.</text>
</comment>
<sequence>MFFLDSEHAGHAQDLVFSASDLVTASTCEYQLLRTLDEKLGRSSKPAFEVDEMLERTAVLGDIHEHRVLDRFVAEFGWWDPLAGTGVYDVVPAKAMDRATLQAKHAESIEALRSGAEVVFQAAFFDGQFHGRSDFLVKQPDGRYAVFDTKLARHAKVTALLQLAAYGEQLLKAGITPAPDLALVLGATIQRDAAGTDGHGGFDYVHSNHRLSDVLPVFRERRDRFLALTNAHRSQPEPIQWGAPGMTACGRCDYCKEQVRLHRDLLMVAGMRITRRKKLMDNGIFTIDALAGMPDAADSATRRLQEQARLQIGTATPSGTVNYTDKTGTAKSISYSVLESNSLARLPRPDAGDIFFDFEGDPLWQDPVTGRGGLEYLFGVVENPTEPGRQPVFKPFWAHSRAEERQAFIDFLDYVEERRMKYPDMRIYHYAAYEKTALRNLSVIHTVGEAAVDNLLREGVLVDLYDTVRHSIRISEDSYSIKKLEPLYMGEHLRSGDVTDAGASVVAYANYCTARDASRENEAETILAGISDYNEYDCLSTLELRNWLLGLAAERSIEPGLPAVSDPELPAETEPAKYQAAPEETALLDYLAQLPDEALRSDDNRAVAMVAAAVGFHRREDKQFWWGHFDRLDRPVSEWEDARDCFIVEGGEVLQDWAKPTPRSNPARKVMLFGHAADGSGFAPGKKYFRMYGPPLPDAFLGKNESTLGRSGMSGTEVIEAGDLDALDEGLNPADSGDGALEGADVVTISERLPKGASEYSQLPMALTPDAPINTDGQRKALSELALRVRSSLPGWPKDPALDLLRRVPPRLATLTELPAVEPGDDGYIDAITAAVRDLDQSYLAVQGPPGTGKTHVGSHVVARLVREGWKVGVVAQSHAVVENLLQAAVKAGVDPALIAKEMKHGDPVPWAQQSKDDIERLIGSPAGCLIGGTAWTMTGRTVAAGSLDLLVLDEAGQFSLANTLAVSRATKRLLLLGDPQQLPQVTQGKHPEPVDESAIGWLAHGQHTLPPHLGYFLATSWRMHPDLCAAVSELSYDGRLHSAPAASTRRLSGVRAGVECVYVPHSGNSTRSPEEAAEVVRQVKEHLGLEWLDPRESPEGRPLLEKGILVVAAYNAQVQLIQRELKAAGLRAVRVGTVDKFQGQEAPVVIVSMAASAAADVPRGMEFLLSRNRINVAVSRGQWRAVVVRSPELSNYLPTRPEGLEQLGGFVGLCHRPRPTSSHLLSL</sequence>
<keyword evidence="8" id="KW-1185">Reference proteome</keyword>
<dbReference type="InterPro" id="IPR038720">
    <property type="entry name" value="YprB_RNase_H-like_dom"/>
</dbReference>
<dbReference type="InterPro" id="IPR027417">
    <property type="entry name" value="P-loop_NTPase"/>
</dbReference>
<dbReference type="Gene3D" id="3.40.50.300">
    <property type="entry name" value="P-loop containing nucleotide triphosphate hydrolases"/>
    <property type="match status" value="2"/>
</dbReference>
<keyword evidence="4" id="KW-0067">ATP-binding</keyword>
<gene>
    <name evidence="7" type="ORF">ACFFPI_02345</name>
</gene>
<feature type="domain" description="YprB ribonuclease H-like" evidence="6">
    <location>
        <begin position="354"/>
        <end position="548"/>
    </location>
</feature>
<reference evidence="7 8" key="1">
    <citation type="submission" date="2024-09" db="EMBL/GenBank/DDBJ databases">
        <authorList>
            <person name="Sun Q."/>
            <person name="Mori K."/>
        </authorList>
    </citation>
    <scope>NUCLEOTIDE SEQUENCE [LARGE SCALE GENOMIC DNA]</scope>
    <source>
        <strain evidence="7 8">JCM 13519</strain>
    </source>
</reference>
<keyword evidence="2" id="KW-0378">Hydrolase</keyword>
<keyword evidence="3" id="KW-0347">Helicase</keyword>
<name>A0ABV5UKF2_9MICC</name>
<dbReference type="PANTHER" id="PTHR43788">
    <property type="entry name" value="DNA2/NAM7 HELICASE FAMILY MEMBER"/>
    <property type="match status" value="1"/>
</dbReference>
<dbReference type="Proteomes" id="UP001589536">
    <property type="component" value="Unassembled WGS sequence"/>
</dbReference>
<accession>A0ABV5UKF2</accession>
<feature type="domain" description="DNA2/NAM7 helicase-like C-terminal" evidence="5">
    <location>
        <begin position="1014"/>
        <end position="1189"/>
    </location>
</feature>
<dbReference type="CDD" id="cd17934">
    <property type="entry name" value="DEXXQc_Upf1-like"/>
    <property type="match status" value="1"/>
</dbReference>
<evidence type="ECO:0000256" key="3">
    <source>
        <dbReference type="ARBA" id="ARBA00022806"/>
    </source>
</evidence>
<dbReference type="EMBL" id="JBHMBH010000006">
    <property type="protein sequence ID" value="MFB9712997.1"/>
    <property type="molecule type" value="Genomic_DNA"/>
</dbReference>
<protein>
    <submittedName>
        <fullName evidence="7">TM0106 family RecB-like putative nuclease</fullName>
    </submittedName>
</protein>
<dbReference type="PANTHER" id="PTHR43788:SF8">
    <property type="entry name" value="DNA-BINDING PROTEIN SMUBP-2"/>
    <property type="match status" value="1"/>
</dbReference>
<dbReference type="InterPro" id="IPR050534">
    <property type="entry name" value="Coronavir_polyprotein_1ab"/>
</dbReference>
<evidence type="ECO:0000256" key="2">
    <source>
        <dbReference type="ARBA" id="ARBA00022801"/>
    </source>
</evidence>
<dbReference type="Pfam" id="PF13482">
    <property type="entry name" value="RNase_H_2"/>
    <property type="match status" value="1"/>
</dbReference>
<keyword evidence="1" id="KW-0547">Nucleotide-binding</keyword>
<evidence type="ECO:0000256" key="1">
    <source>
        <dbReference type="ARBA" id="ARBA00022741"/>
    </source>
</evidence>
<proteinExistence type="predicted"/>
<dbReference type="CDD" id="cd18808">
    <property type="entry name" value="SF1_C_Upf1"/>
    <property type="match status" value="1"/>
</dbReference>
<evidence type="ECO:0000313" key="8">
    <source>
        <dbReference type="Proteomes" id="UP001589536"/>
    </source>
</evidence>
<evidence type="ECO:0000259" key="6">
    <source>
        <dbReference type="Pfam" id="PF13482"/>
    </source>
</evidence>
<dbReference type="NCBIfam" id="TIGR03491">
    <property type="entry name" value="TM0106 family RecB-like putative nuclease"/>
    <property type="match status" value="1"/>
</dbReference>
<dbReference type="Pfam" id="PF13087">
    <property type="entry name" value="AAA_12"/>
    <property type="match status" value="1"/>
</dbReference>